<keyword evidence="6" id="KW-1185">Reference proteome</keyword>
<dbReference type="InterPro" id="IPR054722">
    <property type="entry name" value="PolX-like_BBD"/>
</dbReference>
<dbReference type="PANTHER" id="PTHR37610:SF97">
    <property type="entry name" value="RETROTRANSPOSON GAG DOMAIN-CONTAINING PROTEIN"/>
    <property type="match status" value="1"/>
</dbReference>
<name>A0A9W7J6G0_HIBTR</name>
<evidence type="ECO:0000259" key="1">
    <source>
        <dbReference type="Pfam" id="PF03732"/>
    </source>
</evidence>
<proteinExistence type="predicted"/>
<evidence type="ECO:0008006" key="7">
    <source>
        <dbReference type="Google" id="ProtNLM"/>
    </source>
</evidence>
<sequence>MLMALLAKNKIGFIDGSISAPAVTQVATYSARKRANDLVNSWILNSVSKDIAASLVYQSTAAAIWKDLEDRFQQHNGPRMFQLRKKLIDLAQGSMPVSTYYTQHKIIWDELCSVKPICTCSNCTCSGVQKMIDEQGKEQVLQFLMGLNDYFSHVRGQILLMDPLPSITKVFSLIIQEENQRVIKIDTPIHEATFVVRSNIPSGYSQKKSRPQCSHCNLMGHTKEKCHRLHGFPPGYRTRQPVARSNAVSNDSLVINSQSQQSSQNQEGLSTQQCQQLIAMLTNKLNAASISETPYTTINLAMQGRILHYVNHFSSLDKETCWIIDSGASRHVCCSKILFESLHLISGGNILLPNKILVSVNFTGTVRISSKLVLNDVLFVPEFSFNLLSVSSLINGSKINVIFSDFQCILQDLCQVIGKGELHQGLFLLRVPSVSSFVSNISWHDRLGHPSTRVLQALKDVIHVNNNKDHVCHICPLAKQHCLPFSNSVSRASMPFELVHCDI</sequence>
<dbReference type="AlphaFoldDB" id="A0A9W7J6G0"/>
<dbReference type="OrthoDB" id="5544992at2759"/>
<feature type="domain" description="Retrotransposon gag" evidence="1">
    <location>
        <begin position="41"/>
        <end position="148"/>
    </location>
</feature>
<comment type="caution">
    <text evidence="5">The sequence shown here is derived from an EMBL/GenBank/DDBJ whole genome shotgun (WGS) entry which is preliminary data.</text>
</comment>
<dbReference type="Pfam" id="PF22936">
    <property type="entry name" value="Pol_BBD"/>
    <property type="match status" value="1"/>
</dbReference>
<dbReference type="EMBL" id="BSYR01000052">
    <property type="protein sequence ID" value="GMJ08851.1"/>
    <property type="molecule type" value="Genomic_DNA"/>
</dbReference>
<dbReference type="Pfam" id="PF13976">
    <property type="entry name" value="gag_pre-integrs"/>
    <property type="match status" value="1"/>
</dbReference>
<evidence type="ECO:0000259" key="3">
    <source>
        <dbReference type="Pfam" id="PF14244"/>
    </source>
</evidence>
<protein>
    <recommendedName>
        <fullName evidence="7">GAG-pre-integrase domain-containing protein</fullName>
    </recommendedName>
</protein>
<organism evidence="5 6">
    <name type="scientific">Hibiscus trionum</name>
    <name type="common">Flower of an hour</name>
    <dbReference type="NCBI Taxonomy" id="183268"/>
    <lineage>
        <taxon>Eukaryota</taxon>
        <taxon>Viridiplantae</taxon>
        <taxon>Streptophyta</taxon>
        <taxon>Embryophyta</taxon>
        <taxon>Tracheophyta</taxon>
        <taxon>Spermatophyta</taxon>
        <taxon>Magnoliopsida</taxon>
        <taxon>eudicotyledons</taxon>
        <taxon>Gunneridae</taxon>
        <taxon>Pentapetalae</taxon>
        <taxon>rosids</taxon>
        <taxon>malvids</taxon>
        <taxon>Malvales</taxon>
        <taxon>Malvaceae</taxon>
        <taxon>Malvoideae</taxon>
        <taxon>Hibiscus</taxon>
    </lineage>
</organism>
<feature type="domain" description="Retrotransposon Copia-like N-terminal" evidence="3">
    <location>
        <begin position="1"/>
        <end position="22"/>
    </location>
</feature>
<dbReference type="InterPro" id="IPR005162">
    <property type="entry name" value="Retrotrans_gag_dom"/>
</dbReference>
<evidence type="ECO:0000313" key="6">
    <source>
        <dbReference type="Proteomes" id="UP001165190"/>
    </source>
</evidence>
<dbReference type="Proteomes" id="UP001165190">
    <property type="component" value="Unassembled WGS sequence"/>
</dbReference>
<dbReference type="PANTHER" id="PTHR37610">
    <property type="entry name" value="CCHC-TYPE DOMAIN-CONTAINING PROTEIN"/>
    <property type="match status" value="1"/>
</dbReference>
<gene>
    <name evidence="5" type="ORF">HRI_004554300</name>
</gene>
<accession>A0A9W7J6G0</accession>
<feature type="domain" description="GAG-pre-integrase" evidence="2">
    <location>
        <begin position="442"/>
        <end position="480"/>
    </location>
</feature>
<evidence type="ECO:0000259" key="2">
    <source>
        <dbReference type="Pfam" id="PF13976"/>
    </source>
</evidence>
<dbReference type="Pfam" id="PF03732">
    <property type="entry name" value="Retrotrans_gag"/>
    <property type="match status" value="1"/>
</dbReference>
<dbReference type="InterPro" id="IPR025724">
    <property type="entry name" value="GAG-pre-integrase_dom"/>
</dbReference>
<feature type="domain" description="Retrovirus-related Pol polyprotein from transposon TNT 1-94-like beta-barrel" evidence="4">
    <location>
        <begin position="322"/>
        <end position="394"/>
    </location>
</feature>
<reference evidence="5" key="1">
    <citation type="submission" date="2023-05" db="EMBL/GenBank/DDBJ databases">
        <title>Genome and transcriptome analyses reveal genes involved in the formation of fine ridges on petal epidermal cells in Hibiscus trionum.</title>
        <authorList>
            <person name="Koshimizu S."/>
            <person name="Masuda S."/>
            <person name="Ishii T."/>
            <person name="Shirasu K."/>
            <person name="Hoshino A."/>
            <person name="Arita M."/>
        </authorList>
    </citation>
    <scope>NUCLEOTIDE SEQUENCE</scope>
    <source>
        <strain evidence="5">Hamamatsu line</strain>
    </source>
</reference>
<dbReference type="Pfam" id="PF14244">
    <property type="entry name" value="Retrotran_gag_3"/>
    <property type="match status" value="1"/>
</dbReference>
<evidence type="ECO:0000313" key="5">
    <source>
        <dbReference type="EMBL" id="GMJ08851.1"/>
    </source>
</evidence>
<evidence type="ECO:0000259" key="4">
    <source>
        <dbReference type="Pfam" id="PF22936"/>
    </source>
</evidence>
<dbReference type="InterPro" id="IPR029472">
    <property type="entry name" value="Copia-like_N"/>
</dbReference>